<comment type="caution">
    <text evidence="4">The sequence shown here is derived from an EMBL/GenBank/DDBJ whole genome shotgun (WGS) entry which is preliminary data.</text>
</comment>
<accession>A0ABT4PKR9</accession>
<keyword evidence="1 4" id="KW-0645">Protease</keyword>
<proteinExistence type="predicted"/>
<evidence type="ECO:0000313" key="4">
    <source>
        <dbReference type="EMBL" id="MCZ8373574.1"/>
    </source>
</evidence>
<keyword evidence="5" id="KW-1185">Reference proteome</keyword>
<dbReference type="SUPFAM" id="SSF53474">
    <property type="entry name" value="alpha/beta-Hydrolases"/>
    <property type="match status" value="1"/>
</dbReference>
<keyword evidence="3" id="KW-0378">Hydrolase</keyword>
<reference evidence="4" key="1">
    <citation type="submission" date="2022-12" db="EMBL/GenBank/DDBJ databases">
        <title>Phocaeicola acetigenes sp. nov., isolated feces from a healthy human.</title>
        <authorList>
            <person name="Do H."/>
            <person name="Ha Y.B."/>
            <person name="Kim J.-S."/>
            <person name="Suh M.K."/>
            <person name="Kim H.S."/>
            <person name="Lee J.-S."/>
        </authorList>
    </citation>
    <scope>NUCLEOTIDE SEQUENCE</scope>
    <source>
        <strain evidence="4">KGMB11183</strain>
    </source>
</reference>
<evidence type="ECO:0000256" key="3">
    <source>
        <dbReference type="ARBA" id="ARBA00022801"/>
    </source>
</evidence>
<dbReference type="InterPro" id="IPR008761">
    <property type="entry name" value="Peptidase_S37"/>
</dbReference>
<sequence length="426" mass="49245">MMCWCAIQTIAADTLNVELLQRLRNLPAVISADTMESKYYPHKFVLYMQQPLDADSPQAGCFAQRIIVAHAGFDRPTVMVTEGYDAAYATNPYYQEELSHLLNANLVFVEHRYFGESVPDSCNWDYLTVENALNDLHHVRSVFGDVYSGKWLATGISKGGQTAMFYRAFYPNDVDVTVPYVAPLNYSEEDERHMHFLSDDISSSANRKKVETAQLELLKRKASLLPLFTRYCAEKQYTFRVSLEEIYEFCVLEYAFALWQWGTPLTEIPSLKASDTTWFNHFIEISEPGYFSKETPYMPFNVQAVRELGYYAYDIRPFKKYLSMKTSKNYLRKVMLPEGLSYIKFDASLYKRTVQYLTKHDPKMIYIYGGADPWVASGVTWLKGKQQIHVYVLPNGSHTTRIVSFDNSTQKEIKDLLMQWLNEPSN</sequence>
<organism evidence="4 5">
    <name type="scientific">Phocaeicola acetigenes</name>
    <dbReference type="NCBI Taxonomy" id="3016083"/>
    <lineage>
        <taxon>Bacteria</taxon>
        <taxon>Pseudomonadati</taxon>
        <taxon>Bacteroidota</taxon>
        <taxon>Bacteroidia</taxon>
        <taxon>Bacteroidales</taxon>
        <taxon>Bacteroidaceae</taxon>
        <taxon>Phocaeicola</taxon>
    </lineage>
</organism>
<evidence type="ECO:0000256" key="2">
    <source>
        <dbReference type="ARBA" id="ARBA00022729"/>
    </source>
</evidence>
<dbReference type="PANTHER" id="PTHR11010">
    <property type="entry name" value="PROTEASE S28 PRO-X CARBOXYPEPTIDASE-RELATED"/>
    <property type="match status" value="1"/>
</dbReference>
<dbReference type="PANTHER" id="PTHR11010:SF38">
    <property type="entry name" value="LYSOSOMAL PRO-X CARBOXYPEPTIDASE"/>
    <property type="match status" value="1"/>
</dbReference>
<evidence type="ECO:0000313" key="5">
    <source>
        <dbReference type="Proteomes" id="UP001141933"/>
    </source>
</evidence>
<dbReference type="RefSeq" id="WP_269878907.1">
    <property type="nucleotide sequence ID" value="NZ_JAPZVM010000014.1"/>
</dbReference>
<dbReference type="Proteomes" id="UP001141933">
    <property type="component" value="Unassembled WGS sequence"/>
</dbReference>
<gene>
    <name evidence="4" type="ORF">O6P32_12795</name>
</gene>
<dbReference type="EMBL" id="JAPZVM010000014">
    <property type="protein sequence ID" value="MCZ8373574.1"/>
    <property type="molecule type" value="Genomic_DNA"/>
</dbReference>
<name>A0ABT4PKR9_9BACT</name>
<dbReference type="Gene3D" id="3.40.50.1820">
    <property type="entry name" value="alpha/beta hydrolase"/>
    <property type="match status" value="1"/>
</dbReference>
<dbReference type="GO" id="GO:0008233">
    <property type="term" value="F:peptidase activity"/>
    <property type="evidence" value="ECO:0007669"/>
    <property type="project" value="UniProtKB-KW"/>
</dbReference>
<dbReference type="InterPro" id="IPR029058">
    <property type="entry name" value="AB_hydrolase_fold"/>
</dbReference>
<keyword evidence="2" id="KW-0732">Signal</keyword>
<evidence type="ECO:0000256" key="1">
    <source>
        <dbReference type="ARBA" id="ARBA00022670"/>
    </source>
</evidence>
<protein>
    <submittedName>
        <fullName evidence="4">S28 family serine protease</fullName>
    </submittedName>
</protein>
<dbReference type="GO" id="GO:0006508">
    <property type="term" value="P:proteolysis"/>
    <property type="evidence" value="ECO:0007669"/>
    <property type="project" value="UniProtKB-KW"/>
</dbReference>
<dbReference type="Pfam" id="PF05576">
    <property type="entry name" value="Peptidase_S37"/>
    <property type="match status" value="1"/>
</dbReference>